<dbReference type="Proteomes" id="UP000260793">
    <property type="component" value="Unassembled WGS sequence"/>
</dbReference>
<dbReference type="Proteomes" id="UP000284902">
    <property type="component" value="Unassembled WGS sequence"/>
</dbReference>
<evidence type="ECO:0000313" key="3">
    <source>
        <dbReference type="EMBL" id="RHJ62180.1"/>
    </source>
</evidence>
<reference evidence="4 5" key="1">
    <citation type="submission" date="2018-08" db="EMBL/GenBank/DDBJ databases">
        <title>A genome reference for cultivated species of the human gut microbiota.</title>
        <authorList>
            <person name="Zou Y."/>
            <person name="Xue W."/>
            <person name="Luo G."/>
        </authorList>
    </citation>
    <scope>NUCLEOTIDE SEQUENCE [LARGE SCALE GENOMIC DNA]</scope>
    <source>
        <strain evidence="3 6">AM09-9</strain>
        <strain evidence="2 5">AM25-1LB</strain>
        <strain evidence="1 4">TF11-7</strain>
    </source>
</reference>
<proteinExistence type="predicted"/>
<protein>
    <submittedName>
        <fullName evidence="1">Uncharacterized protein</fullName>
    </submittedName>
</protein>
<gene>
    <name evidence="3" type="ORF">DW116_05485</name>
    <name evidence="2" type="ORF">DW672_04850</name>
    <name evidence="1" type="ORF">DXD17_07155</name>
</gene>
<evidence type="ECO:0000313" key="1">
    <source>
        <dbReference type="EMBL" id="RGK40076.1"/>
    </source>
</evidence>
<dbReference type="EMBL" id="QRMI01000011">
    <property type="protein sequence ID" value="RHJ62180.1"/>
    <property type="molecule type" value="Genomic_DNA"/>
</dbReference>
<evidence type="ECO:0000313" key="5">
    <source>
        <dbReference type="Proteomes" id="UP000284902"/>
    </source>
</evidence>
<comment type="caution">
    <text evidence="1">The sequence shown here is derived from an EMBL/GenBank/DDBJ whole genome shotgun (WGS) entry which is preliminary data.</text>
</comment>
<evidence type="ECO:0000313" key="4">
    <source>
        <dbReference type="Proteomes" id="UP000260793"/>
    </source>
</evidence>
<accession>A0A3E4LRY7</accession>
<sequence>MILLVYSVITGSSLKPIFRSFGHSTGAGKNPISSKMADSSCAEKAEAGTKPAFGRELSAYL</sequence>
<name>A0A3E4LRY7_9FIRM</name>
<organism evidence="1 4">
    <name type="scientific">[Ruminococcus] lactaris</name>
    <dbReference type="NCBI Taxonomy" id="46228"/>
    <lineage>
        <taxon>Bacteria</taxon>
        <taxon>Bacillati</taxon>
        <taxon>Bacillota</taxon>
        <taxon>Clostridia</taxon>
        <taxon>Lachnospirales</taxon>
        <taxon>Lachnospiraceae</taxon>
        <taxon>Mediterraneibacter</taxon>
    </lineage>
</organism>
<evidence type="ECO:0000313" key="6">
    <source>
        <dbReference type="Proteomes" id="UP000285832"/>
    </source>
</evidence>
<dbReference type="EMBL" id="QRHG01000009">
    <property type="protein sequence ID" value="RHF61833.1"/>
    <property type="molecule type" value="Genomic_DNA"/>
</dbReference>
<dbReference type="AlphaFoldDB" id="A0A3E4LRY7"/>
<evidence type="ECO:0000313" key="2">
    <source>
        <dbReference type="EMBL" id="RHF61833.1"/>
    </source>
</evidence>
<dbReference type="EMBL" id="QSQN01000016">
    <property type="protein sequence ID" value="RGK40076.1"/>
    <property type="molecule type" value="Genomic_DNA"/>
</dbReference>
<dbReference type="Proteomes" id="UP000285832">
    <property type="component" value="Unassembled WGS sequence"/>
</dbReference>